<accession>A0A9N9JCZ3</accession>
<dbReference type="EMBL" id="CAJVPQ010026996">
    <property type="protein sequence ID" value="CAG8770143.1"/>
    <property type="molecule type" value="Genomic_DNA"/>
</dbReference>
<proteinExistence type="predicted"/>
<feature type="non-terminal residue" evidence="1">
    <location>
        <position position="94"/>
    </location>
</feature>
<reference evidence="1" key="1">
    <citation type="submission" date="2021-06" db="EMBL/GenBank/DDBJ databases">
        <authorList>
            <person name="Kallberg Y."/>
            <person name="Tangrot J."/>
            <person name="Rosling A."/>
        </authorList>
    </citation>
    <scope>NUCLEOTIDE SEQUENCE</scope>
    <source>
        <strain evidence="1">UK204</strain>
    </source>
</reference>
<feature type="non-terminal residue" evidence="1">
    <location>
        <position position="1"/>
    </location>
</feature>
<comment type="caution">
    <text evidence="1">The sequence shown here is derived from an EMBL/GenBank/DDBJ whole genome shotgun (WGS) entry which is preliminary data.</text>
</comment>
<evidence type="ECO:0000313" key="1">
    <source>
        <dbReference type="EMBL" id="CAG8770143.1"/>
    </source>
</evidence>
<dbReference type="OrthoDB" id="2449114at2759"/>
<dbReference type="AlphaFoldDB" id="A0A9N9JCZ3"/>
<sequence length="94" mass="10833">TRHNALKALPEKSKAIKTNNQYEFNIQRYAIDAFGLEILGHLIREIKALFARELISPEISEDKAESEGSQIANNKQSTSEEIYYVPFIPWHNDE</sequence>
<keyword evidence="2" id="KW-1185">Reference proteome</keyword>
<gene>
    <name evidence="1" type="ORF">FCALED_LOCUS17483</name>
</gene>
<name>A0A9N9JCZ3_9GLOM</name>
<organism evidence="1 2">
    <name type="scientific">Funneliformis caledonium</name>
    <dbReference type="NCBI Taxonomy" id="1117310"/>
    <lineage>
        <taxon>Eukaryota</taxon>
        <taxon>Fungi</taxon>
        <taxon>Fungi incertae sedis</taxon>
        <taxon>Mucoromycota</taxon>
        <taxon>Glomeromycotina</taxon>
        <taxon>Glomeromycetes</taxon>
        <taxon>Glomerales</taxon>
        <taxon>Glomeraceae</taxon>
        <taxon>Funneliformis</taxon>
    </lineage>
</organism>
<dbReference type="Proteomes" id="UP000789570">
    <property type="component" value="Unassembled WGS sequence"/>
</dbReference>
<protein>
    <submittedName>
        <fullName evidence="1">1192_t:CDS:1</fullName>
    </submittedName>
</protein>
<evidence type="ECO:0000313" key="2">
    <source>
        <dbReference type="Proteomes" id="UP000789570"/>
    </source>
</evidence>